<dbReference type="CDD" id="cd12162">
    <property type="entry name" value="2-Hacid_dh_4"/>
    <property type="match status" value="1"/>
</dbReference>
<evidence type="ECO:0000313" key="7">
    <source>
        <dbReference type="EMBL" id="RSU04947.1"/>
    </source>
</evidence>
<dbReference type="PANTHER" id="PTHR43761">
    <property type="entry name" value="D-ISOMER SPECIFIC 2-HYDROXYACID DEHYDROGENASE FAMILY PROTEIN (AFU_ORTHOLOGUE AFUA_1G13630)"/>
    <property type="match status" value="1"/>
</dbReference>
<comment type="similarity">
    <text evidence="1 4">Belongs to the D-isomer specific 2-hydroxyacid dehydrogenase family.</text>
</comment>
<protein>
    <submittedName>
        <fullName evidence="7">Hydroxyacid dehydrogenase</fullName>
    </submittedName>
</protein>
<dbReference type="GO" id="GO:0016616">
    <property type="term" value="F:oxidoreductase activity, acting on the CH-OH group of donors, NAD or NADP as acceptor"/>
    <property type="evidence" value="ECO:0007669"/>
    <property type="project" value="InterPro"/>
</dbReference>
<proteinExistence type="inferred from homology"/>
<keyword evidence="2 4" id="KW-0560">Oxidoreductase</keyword>
<comment type="caution">
    <text evidence="7">The sequence shown here is derived from an EMBL/GenBank/DDBJ whole genome shotgun (WGS) entry which is preliminary data.</text>
</comment>
<dbReference type="FunFam" id="3.40.50.720:FF:000203">
    <property type="entry name" value="D-3-phosphoglycerate dehydrogenase (SerA)"/>
    <property type="match status" value="1"/>
</dbReference>
<evidence type="ECO:0000256" key="1">
    <source>
        <dbReference type="ARBA" id="ARBA00005854"/>
    </source>
</evidence>
<keyword evidence="3" id="KW-0520">NAD</keyword>
<dbReference type="InterPro" id="IPR006139">
    <property type="entry name" value="D-isomer_2_OHA_DH_cat_dom"/>
</dbReference>
<evidence type="ECO:0000256" key="4">
    <source>
        <dbReference type="RuleBase" id="RU003719"/>
    </source>
</evidence>
<keyword evidence="8" id="KW-1185">Reference proteome</keyword>
<dbReference type="Proteomes" id="UP000287101">
    <property type="component" value="Unassembled WGS sequence"/>
</dbReference>
<accession>A0A430ACJ8</accession>
<dbReference type="InterPro" id="IPR036291">
    <property type="entry name" value="NAD(P)-bd_dom_sf"/>
</dbReference>
<name>A0A430ACJ8_9ENTE</name>
<dbReference type="EMBL" id="NGJY01000001">
    <property type="protein sequence ID" value="RSU04947.1"/>
    <property type="molecule type" value="Genomic_DNA"/>
</dbReference>
<sequence>MKMVILDGYGLNPGDLSWKGLEEYGELTVFDRTDITDNTLIIERIGKSEMVFTNKVPITDEIMEACPSLKYVGVFATGYNVIDIEAAKARGIVVSNIPSYGTDAVAQFTWALLLEIASQVGRHNQSVASGDWENSIDFTYWKTPLLELAGKTIGLIGYGKIAQAVAEIARAFKMSVIYYNHRPKESGSTFIKQVTLEELYEKSDVISLHVPQFSETMEMINEEAINQMKSDVILINTSRGGLIDEQAVADGLNNGKLRAYGADVVSHEPILSENPLLKAKNCYLTPHIAWAPVEARERLLSIAVENVKQFLNGTPQNNVAN</sequence>
<feature type="domain" description="D-isomer specific 2-hydroxyacid dehydrogenase catalytic" evidence="5">
    <location>
        <begin position="21"/>
        <end position="321"/>
    </location>
</feature>
<reference evidence="7 8" key="1">
    <citation type="submission" date="2017-05" db="EMBL/GenBank/DDBJ databases">
        <title>Vagococcus spp. assemblies.</title>
        <authorList>
            <person name="Gulvik C.A."/>
        </authorList>
    </citation>
    <scope>NUCLEOTIDE SEQUENCE [LARGE SCALE GENOMIC DNA]</scope>
    <source>
        <strain evidence="7 8">CCUG 41755</strain>
    </source>
</reference>
<dbReference type="GO" id="GO:0051287">
    <property type="term" value="F:NAD binding"/>
    <property type="evidence" value="ECO:0007669"/>
    <property type="project" value="InterPro"/>
</dbReference>
<dbReference type="Pfam" id="PF00389">
    <property type="entry name" value="2-Hacid_dh"/>
    <property type="match status" value="1"/>
</dbReference>
<dbReference type="SUPFAM" id="SSF52283">
    <property type="entry name" value="Formate/glycerate dehydrogenase catalytic domain-like"/>
    <property type="match status" value="1"/>
</dbReference>
<dbReference type="InterPro" id="IPR050418">
    <property type="entry name" value="D-iso_2-hydroxyacid_DH_PdxB"/>
</dbReference>
<dbReference type="OrthoDB" id="9805416at2"/>
<evidence type="ECO:0000256" key="2">
    <source>
        <dbReference type="ARBA" id="ARBA00023002"/>
    </source>
</evidence>
<evidence type="ECO:0000259" key="6">
    <source>
        <dbReference type="Pfam" id="PF02826"/>
    </source>
</evidence>
<dbReference type="InterPro" id="IPR006140">
    <property type="entry name" value="D-isomer_DH_NAD-bd"/>
</dbReference>
<dbReference type="Pfam" id="PF02826">
    <property type="entry name" value="2-Hacid_dh_C"/>
    <property type="match status" value="1"/>
</dbReference>
<dbReference type="PROSITE" id="PS00671">
    <property type="entry name" value="D_2_HYDROXYACID_DH_3"/>
    <property type="match status" value="1"/>
</dbReference>
<dbReference type="InterPro" id="IPR029753">
    <property type="entry name" value="D-isomer_DH_CS"/>
</dbReference>
<evidence type="ECO:0000313" key="8">
    <source>
        <dbReference type="Proteomes" id="UP000287101"/>
    </source>
</evidence>
<dbReference type="Gene3D" id="3.40.50.720">
    <property type="entry name" value="NAD(P)-binding Rossmann-like Domain"/>
    <property type="match status" value="2"/>
</dbReference>
<evidence type="ECO:0000256" key="3">
    <source>
        <dbReference type="ARBA" id="ARBA00023027"/>
    </source>
</evidence>
<dbReference type="AlphaFoldDB" id="A0A430ACJ8"/>
<dbReference type="SUPFAM" id="SSF51735">
    <property type="entry name" value="NAD(P)-binding Rossmann-fold domains"/>
    <property type="match status" value="1"/>
</dbReference>
<dbReference type="RefSeq" id="WP_126830719.1">
    <property type="nucleotide sequence ID" value="NZ_CBCRYB010000015.1"/>
</dbReference>
<dbReference type="PANTHER" id="PTHR43761:SF1">
    <property type="entry name" value="D-ISOMER SPECIFIC 2-HYDROXYACID DEHYDROGENASE CATALYTIC DOMAIN-CONTAINING PROTEIN-RELATED"/>
    <property type="match status" value="1"/>
</dbReference>
<gene>
    <name evidence="7" type="ORF">CBF31_02695</name>
</gene>
<evidence type="ECO:0000259" key="5">
    <source>
        <dbReference type="Pfam" id="PF00389"/>
    </source>
</evidence>
<dbReference type="PROSITE" id="PS00670">
    <property type="entry name" value="D_2_HYDROXYACID_DH_2"/>
    <property type="match status" value="1"/>
</dbReference>
<organism evidence="7 8">
    <name type="scientific">Vagococcus fessus</name>
    <dbReference type="NCBI Taxonomy" id="120370"/>
    <lineage>
        <taxon>Bacteria</taxon>
        <taxon>Bacillati</taxon>
        <taxon>Bacillota</taxon>
        <taxon>Bacilli</taxon>
        <taxon>Lactobacillales</taxon>
        <taxon>Enterococcaceae</taxon>
        <taxon>Vagococcus</taxon>
    </lineage>
</organism>
<feature type="domain" description="D-isomer specific 2-hydroxyacid dehydrogenase NAD-binding" evidence="6">
    <location>
        <begin position="111"/>
        <end position="289"/>
    </location>
</feature>